<dbReference type="SMART" id="SM00849">
    <property type="entry name" value="Lactamase_B"/>
    <property type="match status" value="1"/>
</dbReference>
<name>A0ABR5IHN3_9ACTN</name>
<dbReference type="Proteomes" id="UP000037247">
    <property type="component" value="Unassembled WGS sequence"/>
</dbReference>
<keyword evidence="3 7" id="KW-0378">Hydrolase</keyword>
<dbReference type="RefSeq" id="WP_049697249.1">
    <property type="nucleotide sequence ID" value="NZ_JAQDQF010000001.1"/>
</dbReference>
<accession>A0ABR5IHN3</accession>
<comment type="cofactor">
    <cofactor evidence="1">
        <name>Zn(2+)</name>
        <dbReference type="ChEBI" id="CHEBI:29105"/>
    </cofactor>
</comment>
<evidence type="ECO:0000313" key="7">
    <source>
        <dbReference type="EMBL" id="KNA93157.1"/>
    </source>
</evidence>
<dbReference type="EMBL" id="LDTZ01000013">
    <property type="protein sequence ID" value="KNA93157.1"/>
    <property type="molecule type" value="Genomic_DNA"/>
</dbReference>
<dbReference type="InterPro" id="IPR001279">
    <property type="entry name" value="Metallo-B-lactamas"/>
</dbReference>
<dbReference type="Pfam" id="PF00753">
    <property type="entry name" value="Lactamase_B"/>
    <property type="match status" value="1"/>
</dbReference>
<evidence type="ECO:0000256" key="2">
    <source>
        <dbReference type="ARBA" id="ARBA00022723"/>
    </source>
</evidence>
<dbReference type="InterPro" id="IPR036866">
    <property type="entry name" value="RibonucZ/Hydroxyglut_hydro"/>
</dbReference>
<feature type="compositionally biased region" description="Polar residues" evidence="5">
    <location>
        <begin position="205"/>
        <end position="223"/>
    </location>
</feature>
<gene>
    <name evidence="7" type="ORF">ABW18_01650</name>
</gene>
<evidence type="ECO:0000259" key="6">
    <source>
        <dbReference type="SMART" id="SM00849"/>
    </source>
</evidence>
<sequence length="239" mass="25075">MLITGFPAGMFQTNCYIVAPEPGGEAVVIDPGQEAAGKVAEILAEHDLTPVAVLLTHGHLDHTWNAADVCDAHGIPAYIHPADRPMLADPAVGLGSALGAMIGPLTFREPEKVIEFVDGEPIEVAGIGFDVDLAPGHTQGSVLLTTDVPVVDDAGQETSIKVCFSGDVLFAGSIGRTDLPGGNHRQLLESIESKLLVLPDQTQVLPGHGPQTSIGQERATNPFLTELGESSRQKGSRRL</sequence>
<keyword evidence="8" id="KW-1185">Reference proteome</keyword>
<evidence type="ECO:0000256" key="5">
    <source>
        <dbReference type="SAM" id="MobiDB-lite"/>
    </source>
</evidence>
<dbReference type="SUPFAM" id="SSF56281">
    <property type="entry name" value="Metallo-hydrolase/oxidoreductase"/>
    <property type="match status" value="1"/>
</dbReference>
<dbReference type="GO" id="GO:0016787">
    <property type="term" value="F:hydrolase activity"/>
    <property type="evidence" value="ECO:0007669"/>
    <property type="project" value="UniProtKB-KW"/>
</dbReference>
<reference evidence="7 8" key="1">
    <citation type="submission" date="2015-05" db="EMBL/GenBank/DDBJ databases">
        <title>Draft genome sequence of the bacterium Gordonia jacobaea a new member of the Gordonia genus.</title>
        <authorList>
            <person name="Jimenez-Galisteo G."/>
            <person name="Dominguez A."/>
            <person name="Munoz E."/>
            <person name="Vinas M."/>
        </authorList>
    </citation>
    <scope>NUCLEOTIDE SEQUENCE [LARGE SCALE GENOMIC DNA]</scope>
    <source>
        <strain evidence="8">mv1</strain>
    </source>
</reference>
<organism evidence="7 8">
    <name type="scientific">Gordonia jacobaea</name>
    <dbReference type="NCBI Taxonomy" id="122202"/>
    <lineage>
        <taxon>Bacteria</taxon>
        <taxon>Bacillati</taxon>
        <taxon>Actinomycetota</taxon>
        <taxon>Actinomycetes</taxon>
        <taxon>Mycobacteriales</taxon>
        <taxon>Gordoniaceae</taxon>
        <taxon>Gordonia</taxon>
    </lineage>
</organism>
<dbReference type="InterPro" id="IPR051453">
    <property type="entry name" value="MBL_Glyoxalase_II"/>
</dbReference>
<feature type="domain" description="Metallo-beta-lactamase" evidence="6">
    <location>
        <begin position="12"/>
        <end position="208"/>
    </location>
</feature>
<dbReference type="PANTHER" id="PTHR46233:SF3">
    <property type="entry name" value="HYDROXYACYLGLUTATHIONE HYDROLASE GLOC"/>
    <property type="match status" value="1"/>
</dbReference>
<dbReference type="Gene3D" id="3.60.15.10">
    <property type="entry name" value="Ribonuclease Z/Hydroxyacylglutathione hydrolase-like"/>
    <property type="match status" value="1"/>
</dbReference>
<evidence type="ECO:0000256" key="1">
    <source>
        <dbReference type="ARBA" id="ARBA00001947"/>
    </source>
</evidence>
<proteinExistence type="predicted"/>
<keyword evidence="2" id="KW-0479">Metal-binding</keyword>
<comment type="caution">
    <text evidence="7">The sequence shown here is derived from an EMBL/GenBank/DDBJ whole genome shotgun (WGS) entry which is preliminary data.</text>
</comment>
<feature type="region of interest" description="Disordered" evidence="5">
    <location>
        <begin position="205"/>
        <end position="239"/>
    </location>
</feature>
<dbReference type="PANTHER" id="PTHR46233">
    <property type="entry name" value="HYDROXYACYLGLUTATHIONE HYDROLASE GLOC"/>
    <property type="match status" value="1"/>
</dbReference>
<evidence type="ECO:0000256" key="3">
    <source>
        <dbReference type="ARBA" id="ARBA00022801"/>
    </source>
</evidence>
<dbReference type="CDD" id="cd06262">
    <property type="entry name" value="metallo-hydrolase-like_MBL-fold"/>
    <property type="match status" value="1"/>
</dbReference>
<protein>
    <submittedName>
        <fullName evidence="7">Hydrolase</fullName>
    </submittedName>
</protein>
<keyword evidence="4" id="KW-0862">Zinc</keyword>
<evidence type="ECO:0000313" key="8">
    <source>
        <dbReference type="Proteomes" id="UP000037247"/>
    </source>
</evidence>
<evidence type="ECO:0000256" key="4">
    <source>
        <dbReference type="ARBA" id="ARBA00022833"/>
    </source>
</evidence>